<dbReference type="PANTHER" id="PTHR13604">
    <property type="entry name" value="DC12-RELATED"/>
    <property type="match status" value="1"/>
</dbReference>
<name>A0ABR7JIE0_9FLAO</name>
<proteinExistence type="inferred from homology"/>
<evidence type="ECO:0000256" key="4">
    <source>
        <dbReference type="ARBA" id="ARBA00022801"/>
    </source>
</evidence>
<organism evidence="9 10">
    <name type="scientific">Flavobacterium turcicum</name>
    <dbReference type="NCBI Taxonomy" id="2764718"/>
    <lineage>
        <taxon>Bacteria</taxon>
        <taxon>Pseudomonadati</taxon>
        <taxon>Bacteroidota</taxon>
        <taxon>Flavobacteriia</taxon>
        <taxon>Flavobacteriales</taxon>
        <taxon>Flavobacteriaceae</taxon>
        <taxon>Flavobacterium</taxon>
    </lineage>
</organism>
<dbReference type="InterPro" id="IPR003738">
    <property type="entry name" value="SRAP"/>
</dbReference>
<evidence type="ECO:0000256" key="1">
    <source>
        <dbReference type="ARBA" id="ARBA00008136"/>
    </source>
</evidence>
<keyword evidence="4 8" id="KW-0378">Hydrolase</keyword>
<keyword evidence="5" id="KW-0190">Covalent protein-DNA linkage</keyword>
<keyword evidence="2 8" id="KW-0645">Protease</keyword>
<evidence type="ECO:0000256" key="2">
    <source>
        <dbReference type="ARBA" id="ARBA00022670"/>
    </source>
</evidence>
<evidence type="ECO:0000256" key="8">
    <source>
        <dbReference type="RuleBase" id="RU364100"/>
    </source>
</evidence>
<comment type="caution">
    <text evidence="9">The sequence shown here is derived from an EMBL/GenBank/DDBJ whole genome shotgun (WGS) entry which is preliminary data.</text>
</comment>
<dbReference type="PANTHER" id="PTHR13604:SF0">
    <property type="entry name" value="ABASIC SITE PROCESSING PROTEIN HMCES"/>
    <property type="match status" value="1"/>
</dbReference>
<evidence type="ECO:0000313" key="9">
    <source>
        <dbReference type="EMBL" id="MBC5864258.1"/>
    </source>
</evidence>
<sequence>MCFHTIQNKLSKQIEKRFNAKFKDKHEFAPQEHYNGFTFPKTPIITNTDPTVIEHYHWGLVPSWSKDDTIKASTLNARIETVKEKPSFKEILQQRCLVLANGFYEWQWLDSKGKNKVKYQVGIANDELFSFAGLYSHWKDARTGEIKNTYTILTTEANPLMAEIHNHKKRMPIILNPEDEDKWLNQEPIISFAFPYTAPFVATKITTGEEPWLLF</sequence>
<keyword evidence="3" id="KW-0227">DNA damage</keyword>
<evidence type="ECO:0000256" key="3">
    <source>
        <dbReference type="ARBA" id="ARBA00022763"/>
    </source>
</evidence>
<keyword evidence="10" id="KW-1185">Reference proteome</keyword>
<keyword evidence="6" id="KW-0238">DNA-binding</keyword>
<protein>
    <recommendedName>
        <fullName evidence="8">Abasic site processing protein</fullName>
        <ecNumber evidence="8">3.4.-.-</ecNumber>
    </recommendedName>
</protein>
<dbReference type="Pfam" id="PF02586">
    <property type="entry name" value="SRAP"/>
    <property type="match status" value="1"/>
</dbReference>
<evidence type="ECO:0000313" key="10">
    <source>
        <dbReference type="Proteomes" id="UP000621670"/>
    </source>
</evidence>
<dbReference type="RefSeq" id="WP_166137805.1">
    <property type="nucleotide sequence ID" value="NZ_JAAOBY010000007.1"/>
</dbReference>
<keyword evidence="7" id="KW-0456">Lyase</keyword>
<dbReference type="Proteomes" id="UP000621670">
    <property type="component" value="Unassembled WGS sequence"/>
</dbReference>
<dbReference type="EMBL" id="JACRUM010000008">
    <property type="protein sequence ID" value="MBC5864258.1"/>
    <property type="molecule type" value="Genomic_DNA"/>
</dbReference>
<dbReference type="Gene3D" id="3.90.1680.10">
    <property type="entry name" value="SOS response associated peptidase-like"/>
    <property type="match status" value="1"/>
</dbReference>
<dbReference type="EC" id="3.4.-.-" evidence="8"/>
<evidence type="ECO:0000256" key="6">
    <source>
        <dbReference type="ARBA" id="ARBA00023125"/>
    </source>
</evidence>
<comment type="similarity">
    <text evidence="1 8">Belongs to the SOS response-associated peptidase family.</text>
</comment>
<reference evidence="9 10" key="1">
    <citation type="submission" date="2020-08" db="EMBL/GenBank/DDBJ databases">
        <title>Description of novel Flavobacterium F-400 isolate.</title>
        <authorList>
            <person name="Saticioglu I."/>
            <person name="Duman M."/>
            <person name="Altun S."/>
        </authorList>
    </citation>
    <scope>NUCLEOTIDE SEQUENCE [LARGE SCALE GENOMIC DNA]</scope>
    <source>
        <strain evidence="9 10">F-400</strain>
    </source>
</reference>
<evidence type="ECO:0000256" key="7">
    <source>
        <dbReference type="ARBA" id="ARBA00023239"/>
    </source>
</evidence>
<accession>A0ABR7JIE0</accession>
<dbReference type="SUPFAM" id="SSF143081">
    <property type="entry name" value="BB1717-like"/>
    <property type="match status" value="1"/>
</dbReference>
<evidence type="ECO:0000256" key="5">
    <source>
        <dbReference type="ARBA" id="ARBA00023124"/>
    </source>
</evidence>
<gene>
    <name evidence="9" type="ORF">H8R26_12575</name>
</gene>
<dbReference type="InterPro" id="IPR036590">
    <property type="entry name" value="SRAP-like"/>
</dbReference>